<evidence type="ECO:0000313" key="1">
    <source>
        <dbReference type="EMBL" id="MCR4448975.1"/>
    </source>
</evidence>
<keyword evidence="1" id="KW-0547">Nucleotide-binding</keyword>
<accession>A0AAW5MC19</accession>
<protein>
    <submittedName>
        <fullName evidence="1">ATP-binding protein</fullName>
    </submittedName>
</protein>
<evidence type="ECO:0000313" key="2">
    <source>
        <dbReference type="Proteomes" id="UP001204061"/>
    </source>
</evidence>
<dbReference type="GO" id="GO:0005524">
    <property type="term" value="F:ATP binding"/>
    <property type="evidence" value="ECO:0007669"/>
    <property type="project" value="UniProtKB-KW"/>
</dbReference>
<comment type="caution">
    <text evidence="1">The sequence shown here is derived from an EMBL/GenBank/DDBJ whole genome shotgun (WGS) entry which is preliminary data.</text>
</comment>
<dbReference type="Gene3D" id="3.30.565.10">
    <property type="entry name" value="Histidine kinase-like ATPase, C-terminal domain"/>
    <property type="match status" value="1"/>
</dbReference>
<gene>
    <name evidence="1" type="ORF">NS965_11340</name>
</gene>
<dbReference type="SUPFAM" id="SSF55874">
    <property type="entry name" value="ATPase domain of HSP90 chaperone/DNA topoisomerase II/histidine kinase"/>
    <property type="match status" value="1"/>
</dbReference>
<dbReference type="EMBL" id="JANLFC010000032">
    <property type="protein sequence ID" value="MCR4448975.1"/>
    <property type="molecule type" value="Genomic_DNA"/>
</dbReference>
<keyword evidence="1" id="KW-0067">ATP-binding</keyword>
<name>A0AAW5MC19_AERVE</name>
<proteinExistence type="predicted"/>
<dbReference type="InterPro" id="IPR036890">
    <property type="entry name" value="HATPase_C_sf"/>
</dbReference>
<reference evidence="1" key="1">
    <citation type="submission" date="2022-08" db="EMBL/GenBank/DDBJ databases">
        <title>A global survey of hypervirulent Aeromonas hydrophila identified this emerging pathogen in farmed fish in the lower Mekong River basin.</title>
        <authorList>
            <person name="Xu T."/>
            <person name="Rasmussen-Ivey C.R."/>
            <person name="Moen F.S."/>
            <person name="Fernandez Bravo A."/>
            <person name="Lamy B."/>
            <person name="Beaz-Hidalgo R."/>
            <person name="Khan C.D."/>
            <person name="Castro Escarpulli G."/>
            <person name="Yasin I.S.M."/>
            <person name="Figueras M.J."/>
            <person name="Azzam Sayuti M."/>
            <person name="Karim M.M."/>
            <person name="Alam K.M."/>
            <person name="Le T.T.T."/>
            <person name="Thao N.H.P."/>
            <person name="Addo S."/>
            <person name="Duodu S."/>
            <person name="Ali S."/>
            <person name="Mey S."/>
            <person name="Somony T."/>
            <person name="Liles M.R."/>
        </authorList>
    </citation>
    <scope>NUCLEOTIDE SEQUENCE</scope>
    <source>
        <strain evidence="1">0.14</strain>
    </source>
</reference>
<dbReference type="RefSeq" id="WP_257725413.1">
    <property type="nucleotide sequence ID" value="NZ_JANLFC010000032.1"/>
</dbReference>
<sequence>MDKVEVNSKGIKNRLKSIKPFKAIAEYIWNGFDAGANSINIIYGLNDIGFVNALTISDNGKGIPFHFADTKFKPILSSEKREKESQQSLIHGKNGLGRLTFYHFCESAEWKTVYQEGSSIKEYSISVDEANIDRYTKTAVRDSLCQTVGTTVYFYNIFGIDEDYITNELANYLQREFSFFLQINKNFGYEITINNKPIDHSSLIKESDELTTTLDCHTFNIEFIRWNQKLNNHSSRYYCSDTHGAFKYSNTTSFNNKGDSFYHSVFISSSYFEHFILCNKGDDETKHPDMFEIPNERAITFRKLIKEVNTLLKNKRTPFIVEFAKKLIEEYEINGVFPKYNKNNKWEVLRMNDIKEAVMQLYVVEPKIYTSLNLQQKKTLVGFLSLIIDSGNLDDLFSILDGVIELDSTQRECFARQLKTTKMSSIVNTIELISDRFKSVSEFERLVFDPKMYAGEVPHLQKMMEKNYWLIGEQYQLLTAAEPKFEEALRRYNYILRGDAQKHNIEHESKNKEMDLFLIRQGFNGQVENVVLELKHPINVRLGKKELDQVYEYYQVIRSEAMFNASNCTWKFYLIGNKFDSTDYIQGQINNLKDKGEPGLAFSGDYKVYVYTWSEVFYNFKVKHRYLQEKLQLQIDLLNEDSYESADDIVNKTRTSDSKKELILP</sequence>
<dbReference type="Pfam" id="PF13589">
    <property type="entry name" value="HATPase_c_3"/>
    <property type="match status" value="1"/>
</dbReference>
<dbReference type="Proteomes" id="UP001204061">
    <property type="component" value="Unassembled WGS sequence"/>
</dbReference>
<organism evidence="1 2">
    <name type="scientific">Aeromonas veronii</name>
    <dbReference type="NCBI Taxonomy" id="654"/>
    <lineage>
        <taxon>Bacteria</taxon>
        <taxon>Pseudomonadati</taxon>
        <taxon>Pseudomonadota</taxon>
        <taxon>Gammaproteobacteria</taxon>
        <taxon>Aeromonadales</taxon>
        <taxon>Aeromonadaceae</taxon>
        <taxon>Aeromonas</taxon>
    </lineage>
</organism>
<dbReference type="AlphaFoldDB" id="A0AAW5MC19"/>